<keyword evidence="1" id="KW-0812">Transmembrane</keyword>
<dbReference type="Gramene" id="rna21296">
    <property type="protein sequence ID" value="RHN59291.1"/>
    <property type="gene ID" value="gene21296"/>
</dbReference>
<sequence length="100" mass="11747">MSTFLFFHFGSVCDRFQLCSFFFFFFFFFRMDELGKFGVIMADPPWDIHIELPMEQLPMMKCALLMSLLCKLLMTLMLLLLNSGKQSINIYTGNNHNHDA</sequence>
<keyword evidence="1" id="KW-0472">Membrane</keyword>
<gene>
    <name evidence="2" type="ORF">MtrunA17_Chr4g0011641</name>
</gene>
<dbReference type="GO" id="GO:0032259">
    <property type="term" value="P:methylation"/>
    <property type="evidence" value="ECO:0007669"/>
    <property type="project" value="UniProtKB-KW"/>
</dbReference>
<organism evidence="2 3">
    <name type="scientific">Medicago truncatula</name>
    <name type="common">Barrel medic</name>
    <name type="synonym">Medicago tribuloides</name>
    <dbReference type="NCBI Taxonomy" id="3880"/>
    <lineage>
        <taxon>Eukaryota</taxon>
        <taxon>Viridiplantae</taxon>
        <taxon>Streptophyta</taxon>
        <taxon>Embryophyta</taxon>
        <taxon>Tracheophyta</taxon>
        <taxon>Spermatophyta</taxon>
        <taxon>Magnoliopsida</taxon>
        <taxon>eudicotyledons</taxon>
        <taxon>Gunneridae</taxon>
        <taxon>Pentapetalae</taxon>
        <taxon>rosids</taxon>
        <taxon>fabids</taxon>
        <taxon>Fabales</taxon>
        <taxon>Fabaceae</taxon>
        <taxon>Papilionoideae</taxon>
        <taxon>50 kb inversion clade</taxon>
        <taxon>NPAAA clade</taxon>
        <taxon>Hologalegina</taxon>
        <taxon>IRL clade</taxon>
        <taxon>Trifolieae</taxon>
        <taxon>Medicago</taxon>
    </lineage>
</organism>
<evidence type="ECO:0000313" key="3">
    <source>
        <dbReference type="Proteomes" id="UP000265566"/>
    </source>
</evidence>
<feature type="transmembrane region" description="Helical" evidence="1">
    <location>
        <begin position="6"/>
        <end position="29"/>
    </location>
</feature>
<keyword evidence="2" id="KW-0808">Transferase</keyword>
<name>A0A396I3B5_MEDTR</name>
<keyword evidence="2" id="KW-0489">Methyltransferase</keyword>
<dbReference type="EC" id="2.1.1.62" evidence="2"/>
<evidence type="ECO:0000313" key="2">
    <source>
        <dbReference type="EMBL" id="RHN59291.1"/>
    </source>
</evidence>
<keyword evidence="1" id="KW-1133">Transmembrane helix</keyword>
<dbReference type="EMBL" id="PSQE01000004">
    <property type="protein sequence ID" value="RHN59291.1"/>
    <property type="molecule type" value="Genomic_DNA"/>
</dbReference>
<proteinExistence type="predicted"/>
<dbReference type="Proteomes" id="UP000265566">
    <property type="component" value="Chromosome 4"/>
</dbReference>
<accession>A0A396I3B5</accession>
<dbReference type="GO" id="GO:0016422">
    <property type="term" value="F:mRNA (2'-O-methyladenosine-N6-)-methyltransferase activity"/>
    <property type="evidence" value="ECO:0007669"/>
    <property type="project" value="UniProtKB-EC"/>
</dbReference>
<evidence type="ECO:0000256" key="1">
    <source>
        <dbReference type="SAM" id="Phobius"/>
    </source>
</evidence>
<reference evidence="3" key="1">
    <citation type="journal article" date="2018" name="Nat. Plants">
        <title>Whole-genome landscape of Medicago truncatula symbiotic genes.</title>
        <authorList>
            <person name="Pecrix Y."/>
            <person name="Staton S.E."/>
            <person name="Sallet E."/>
            <person name="Lelandais-Briere C."/>
            <person name="Moreau S."/>
            <person name="Carrere S."/>
            <person name="Blein T."/>
            <person name="Jardinaud M.F."/>
            <person name="Latrasse D."/>
            <person name="Zouine M."/>
            <person name="Zahm M."/>
            <person name="Kreplak J."/>
            <person name="Mayjonade B."/>
            <person name="Satge C."/>
            <person name="Perez M."/>
            <person name="Cauet S."/>
            <person name="Marande W."/>
            <person name="Chantry-Darmon C."/>
            <person name="Lopez-Roques C."/>
            <person name="Bouchez O."/>
            <person name="Berard A."/>
            <person name="Debelle F."/>
            <person name="Munos S."/>
            <person name="Bendahmane A."/>
            <person name="Berges H."/>
            <person name="Niebel A."/>
            <person name="Buitink J."/>
            <person name="Frugier F."/>
            <person name="Benhamed M."/>
            <person name="Crespi M."/>
            <person name="Gouzy J."/>
            <person name="Gamas P."/>
        </authorList>
    </citation>
    <scope>NUCLEOTIDE SEQUENCE [LARGE SCALE GENOMIC DNA]</scope>
    <source>
        <strain evidence="3">cv. Jemalong A17</strain>
    </source>
</reference>
<feature type="transmembrane region" description="Helical" evidence="1">
    <location>
        <begin position="62"/>
        <end position="81"/>
    </location>
</feature>
<comment type="caution">
    <text evidence="2">The sequence shown here is derived from an EMBL/GenBank/DDBJ whole genome shotgun (WGS) entry which is preliminary data.</text>
</comment>
<protein>
    <submittedName>
        <fullName evidence="2">Putative mRNA (2'-O-methyladenosine-N(6)-)-methyltransferase</fullName>
        <ecNumber evidence="2">2.1.1.62</ecNumber>
    </submittedName>
</protein>
<dbReference type="AlphaFoldDB" id="A0A396I3B5"/>